<evidence type="ECO:0000313" key="1">
    <source>
        <dbReference type="EMBL" id="PTQ37313.1"/>
    </source>
</evidence>
<reference evidence="2" key="1">
    <citation type="journal article" date="2017" name="Cell">
        <title>Insights into land plant evolution garnered from the Marchantia polymorpha genome.</title>
        <authorList>
            <person name="Bowman J.L."/>
            <person name="Kohchi T."/>
            <person name="Yamato K.T."/>
            <person name="Jenkins J."/>
            <person name="Shu S."/>
            <person name="Ishizaki K."/>
            <person name="Yamaoka S."/>
            <person name="Nishihama R."/>
            <person name="Nakamura Y."/>
            <person name="Berger F."/>
            <person name="Adam C."/>
            <person name="Aki S.S."/>
            <person name="Althoff F."/>
            <person name="Araki T."/>
            <person name="Arteaga-Vazquez M.A."/>
            <person name="Balasubrmanian S."/>
            <person name="Barry K."/>
            <person name="Bauer D."/>
            <person name="Boehm C.R."/>
            <person name="Briginshaw L."/>
            <person name="Caballero-Perez J."/>
            <person name="Catarino B."/>
            <person name="Chen F."/>
            <person name="Chiyoda S."/>
            <person name="Chovatia M."/>
            <person name="Davies K.M."/>
            <person name="Delmans M."/>
            <person name="Demura T."/>
            <person name="Dierschke T."/>
            <person name="Dolan L."/>
            <person name="Dorantes-Acosta A.E."/>
            <person name="Eklund D.M."/>
            <person name="Florent S.N."/>
            <person name="Flores-Sandoval E."/>
            <person name="Fujiyama A."/>
            <person name="Fukuzawa H."/>
            <person name="Galik B."/>
            <person name="Grimanelli D."/>
            <person name="Grimwood J."/>
            <person name="Grossniklaus U."/>
            <person name="Hamada T."/>
            <person name="Haseloff J."/>
            <person name="Hetherington A.J."/>
            <person name="Higo A."/>
            <person name="Hirakawa Y."/>
            <person name="Hundley H.N."/>
            <person name="Ikeda Y."/>
            <person name="Inoue K."/>
            <person name="Inoue S.I."/>
            <person name="Ishida S."/>
            <person name="Jia Q."/>
            <person name="Kakita M."/>
            <person name="Kanazawa T."/>
            <person name="Kawai Y."/>
            <person name="Kawashima T."/>
            <person name="Kennedy M."/>
            <person name="Kinose K."/>
            <person name="Kinoshita T."/>
            <person name="Kohara Y."/>
            <person name="Koide E."/>
            <person name="Komatsu K."/>
            <person name="Kopischke S."/>
            <person name="Kubo M."/>
            <person name="Kyozuka J."/>
            <person name="Lagercrantz U."/>
            <person name="Lin S.S."/>
            <person name="Lindquist E."/>
            <person name="Lipzen A.M."/>
            <person name="Lu C.W."/>
            <person name="De Luna E."/>
            <person name="Martienssen R.A."/>
            <person name="Minamino N."/>
            <person name="Mizutani M."/>
            <person name="Mizutani M."/>
            <person name="Mochizuki N."/>
            <person name="Monte I."/>
            <person name="Mosher R."/>
            <person name="Nagasaki H."/>
            <person name="Nakagami H."/>
            <person name="Naramoto S."/>
            <person name="Nishitani K."/>
            <person name="Ohtani M."/>
            <person name="Okamoto T."/>
            <person name="Okumura M."/>
            <person name="Phillips J."/>
            <person name="Pollak B."/>
            <person name="Reinders A."/>
            <person name="Rovekamp M."/>
            <person name="Sano R."/>
            <person name="Sawa S."/>
            <person name="Schmid M.W."/>
            <person name="Shirakawa M."/>
            <person name="Solano R."/>
            <person name="Spunde A."/>
            <person name="Suetsugu N."/>
            <person name="Sugano S."/>
            <person name="Sugiyama A."/>
            <person name="Sun R."/>
            <person name="Suzuki Y."/>
            <person name="Takenaka M."/>
            <person name="Takezawa D."/>
            <person name="Tomogane H."/>
            <person name="Tsuzuki M."/>
            <person name="Ueda T."/>
            <person name="Umeda M."/>
            <person name="Ward J.M."/>
            <person name="Watanabe Y."/>
            <person name="Yazaki K."/>
            <person name="Yokoyama R."/>
            <person name="Yoshitake Y."/>
            <person name="Yotsui I."/>
            <person name="Zachgo S."/>
            <person name="Schmutz J."/>
        </authorList>
    </citation>
    <scope>NUCLEOTIDE SEQUENCE [LARGE SCALE GENOMIC DNA]</scope>
    <source>
        <strain evidence="2">Tak-1</strain>
    </source>
</reference>
<gene>
    <name evidence="1" type="ORF">MARPO_0058s0088</name>
</gene>
<accession>A0A2R6WTY8</accession>
<dbReference type="AlphaFoldDB" id="A0A2R6WTY8"/>
<proteinExistence type="predicted"/>
<keyword evidence="2" id="KW-1185">Reference proteome</keyword>
<name>A0A2R6WTY8_MARPO</name>
<organism evidence="1 2">
    <name type="scientific">Marchantia polymorpha</name>
    <name type="common">Common liverwort</name>
    <name type="synonym">Marchantia aquatica</name>
    <dbReference type="NCBI Taxonomy" id="3197"/>
    <lineage>
        <taxon>Eukaryota</taxon>
        <taxon>Viridiplantae</taxon>
        <taxon>Streptophyta</taxon>
        <taxon>Embryophyta</taxon>
        <taxon>Marchantiophyta</taxon>
        <taxon>Marchantiopsida</taxon>
        <taxon>Marchantiidae</taxon>
        <taxon>Marchantiales</taxon>
        <taxon>Marchantiaceae</taxon>
        <taxon>Marchantia</taxon>
    </lineage>
</organism>
<dbReference type="Proteomes" id="UP000244005">
    <property type="component" value="Unassembled WGS sequence"/>
</dbReference>
<protein>
    <submittedName>
        <fullName evidence="1">Uncharacterized protein</fullName>
    </submittedName>
</protein>
<evidence type="ECO:0000313" key="2">
    <source>
        <dbReference type="Proteomes" id="UP000244005"/>
    </source>
</evidence>
<sequence>MYVGTIDDTQTSFCMRCRLPHPHSTWNRQVNSSQLKIFEISEGDNLVAFMSSSFSALSTTFSINCRTSSCSQPCGSTPKALERTSVRSSMLYLWVSSSFVYLPKHVININ</sequence>
<dbReference type="EMBL" id="KZ772730">
    <property type="protein sequence ID" value="PTQ37313.1"/>
    <property type="molecule type" value="Genomic_DNA"/>
</dbReference>